<protein>
    <recommendedName>
        <fullName evidence="1">3-keto-alpha-glucoside-1,2-lyase/3-keto-2-hydroxy-glucal hydratase domain-containing protein</fullName>
    </recommendedName>
</protein>
<dbReference type="Gene3D" id="2.60.120.560">
    <property type="entry name" value="Exo-inulinase, domain 1"/>
    <property type="match status" value="2"/>
</dbReference>
<dbReference type="Pfam" id="PF06439">
    <property type="entry name" value="3keto-disac_hyd"/>
    <property type="match status" value="2"/>
</dbReference>
<sequence length="388" mass="42647">MMRSLAPWFLLLLLTPALLAGDKERRAALKPSSGYAMSLFDGKTLHGWKVTGCEAVVENGELLLKSGDGLVRTHAEYGDFILEFEWKPLLDSKWDSGIYIRAAAPSGKSPWPKKYQINLLEGHEGRLLGFDHPNPTELIKKGDWNRFRITVVGDTASMVINGQPAWKVSGLEASHGYIGFQSEVDGGGQFLFRDITITELDHKSLLGENQLEAWEGAGGDPAASWKLADGVLEGTVGKGPWLRSREQFGDFNLRLEYRIGEGKNSGVYIRVPESGNHHGAGAGIEVQLLDDPHPSYAKLKKYQYTGSLYAIAPSQEHVGLPAGEWNTMEIDAHGQHYRVIHNGVTIIAAGPEDYPQLTERNVKGFLGLQNHGGGVAFRRLRIGPSLQE</sequence>
<dbReference type="Proteomes" id="UP000317648">
    <property type="component" value="Chromosome"/>
</dbReference>
<name>A0A518DY36_9BACT</name>
<gene>
    <name evidence="2" type="ORF">Pla8534_45790</name>
</gene>
<evidence type="ECO:0000313" key="2">
    <source>
        <dbReference type="EMBL" id="QDU96758.1"/>
    </source>
</evidence>
<dbReference type="AlphaFoldDB" id="A0A518DY36"/>
<dbReference type="EMBL" id="CP036433">
    <property type="protein sequence ID" value="QDU96758.1"/>
    <property type="molecule type" value="Genomic_DNA"/>
</dbReference>
<feature type="domain" description="3-keto-alpha-glucoside-1,2-lyase/3-keto-2-hydroxy-glucal hydratase" evidence="1">
    <location>
        <begin position="38"/>
        <end position="198"/>
    </location>
</feature>
<dbReference type="GO" id="GO:0016787">
    <property type="term" value="F:hydrolase activity"/>
    <property type="evidence" value="ECO:0007669"/>
    <property type="project" value="InterPro"/>
</dbReference>
<keyword evidence="3" id="KW-1185">Reference proteome</keyword>
<organism evidence="2 3">
    <name type="scientific">Lignipirellula cremea</name>
    <dbReference type="NCBI Taxonomy" id="2528010"/>
    <lineage>
        <taxon>Bacteria</taxon>
        <taxon>Pseudomonadati</taxon>
        <taxon>Planctomycetota</taxon>
        <taxon>Planctomycetia</taxon>
        <taxon>Pirellulales</taxon>
        <taxon>Pirellulaceae</taxon>
        <taxon>Lignipirellula</taxon>
    </lineage>
</organism>
<feature type="domain" description="3-keto-alpha-glucoside-1,2-lyase/3-keto-2-hydroxy-glucal hydratase" evidence="1">
    <location>
        <begin position="203"/>
        <end position="382"/>
    </location>
</feature>
<dbReference type="RefSeq" id="WP_145055367.1">
    <property type="nucleotide sequence ID" value="NZ_CP036433.1"/>
</dbReference>
<reference evidence="2 3" key="1">
    <citation type="submission" date="2019-02" db="EMBL/GenBank/DDBJ databases">
        <title>Deep-cultivation of Planctomycetes and their phenomic and genomic characterization uncovers novel biology.</title>
        <authorList>
            <person name="Wiegand S."/>
            <person name="Jogler M."/>
            <person name="Boedeker C."/>
            <person name="Pinto D."/>
            <person name="Vollmers J."/>
            <person name="Rivas-Marin E."/>
            <person name="Kohn T."/>
            <person name="Peeters S.H."/>
            <person name="Heuer A."/>
            <person name="Rast P."/>
            <person name="Oberbeckmann S."/>
            <person name="Bunk B."/>
            <person name="Jeske O."/>
            <person name="Meyerdierks A."/>
            <person name="Storesund J.E."/>
            <person name="Kallscheuer N."/>
            <person name="Luecker S."/>
            <person name="Lage O.M."/>
            <person name="Pohl T."/>
            <person name="Merkel B.J."/>
            <person name="Hornburger P."/>
            <person name="Mueller R.-W."/>
            <person name="Bruemmer F."/>
            <person name="Labrenz M."/>
            <person name="Spormann A.M."/>
            <person name="Op den Camp H."/>
            <person name="Overmann J."/>
            <person name="Amann R."/>
            <person name="Jetten M.S.M."/>
            <person name="Mascher T."/>
            <person name="Medema M.H."/>
            <person name="Devos D.P."/>
            <person name="Kaster A.-K."/>
            <person name="Ovreas L."/>
            <person name="Rohde M."/>
            <person name="Galperin M.Y."/>
            <person name="Jogler C."/>
        </authorList>
    </citation>
    <scope>NUCLEOTIDE SEQUENCE [LARGE SCALE GENOMIC DNA]</scope>
    <source>
        <strain evidence="2 3">Pla85_3_4</strain>
    </source>
</reference>
<proteinExistence type="predicted"/>
<evidence type="ECO:0000313" key="3">
    <source>
        <dbReference type="Proteomes" id="UP000317648"/>
    </source>
</evidence>
<dbReference type="InterPro" id="IPR010496">
    <property type="entry name" value="AL/BT2_dom"/>
</dbReference>
<dbReference type="OrthoDB" id="257393at2"/>
<dbReference type="KEGG" id="lcre:Pla8534_45790"/>
<accession>A0A518DY36</accession>
<evidence type="ECO:0000259" key="1">
    <source>
        <dbReference type="Pfam" id="PF06439"/>
    </source>
</evidence>